<feature type="transmembrane region" description="Helical" evidence="9">
    <location>
        <begin position="169"/>
        <end position="191"/>
    </location>
</feature>
<dbReference type="InterPro" id="IPR013525">
    <property type="entry name" value="ABC2_TM"/>
</dbReference>
<dbReference type="PANTHER" id="PTHR30413">
    <property type="entry name" value="INNER MEMBRANE TRANSPORT PERMEASE"/>
    <property type="match status" value="1"/>
</dbReference>
<evidence type="ECO:0000313" key="11">
    <source>
        <dbReference type="EMBL" id="MBB5047005.1"/>
    </source>
</evidence>
<feature type="transmembrane region" description="Helical" evidence="9">
    <location>
        <begin position="284"/>
        <end position="303"/>
    </location>
</feature>
<keyword evidence="6 9" id="KW-1133">Transmembrane helix</keyword>
<dbReference type="GO" id="GO:0015920">
    <property type="term" value="P:lipopolysaccharide transport"/>
    <property type="evidence" value="ECO:0007669"/>
    <property type="project" value="TreeGrafter"/>
</dbReference>
<evidence type="ECO:0000256" key="9">
    <source>
        <dbReference type="SAM" id="Phobius"/>
    </source>
</evidence>
<evidence type="ECO:0000256" key="4">
    <source>
        <dbReference type="ARBA" id="ARBA00022475"/>
    </source>
</evidence>
<proteinExistence type="inferred from homology"/>
<feature type="transmembrane region" description="Helical" evidence="9">
    <location>
        <begin position="89"/>
        <end position="110"/>
    </location>
</feature>
<evidence type="ECO:0000256" key="1">
    <source>
        <dbReference type="ARBA" id="ARBA00004651"/>
    </source>
</evidence>
<keyword evidence="7" id="KW-0762">Sugar transport</keyword>
<evidence type="ECO:0000256" key="6">
    <source>
        <dbReference type="ARBA" id="ARBA00022989"/>
    </source>
</evidence>
<keyword evidence="5 9" id="KW-0812">Transmembrane</keyword>
<name>A0A7W7Z2U5_9BRAD</name>
<evidence type="ECO:0000259" key="10">
    <source>
        <dbReference type="Pfam" id="PF01061"/>
    </source>
</evidence>
<dbReference type="GO" id="GO:0005886">
    <property type="term" value="C:plasma membrane"/>
    <property type="evidence" value="ECO:0007669"/>
    <property type="project" value="UniProtKB-SubCell"/>
</dbReference>
<dbReference type="AlphaFoldDB" id="A0A7W7Z2U5"/>
<keyword evidence="7" id="KW-0625">Polysaccharide transport</keyword>
<reference evidence="11 12" key="1">
    <citation type="submission" date="2020-08" db="EMBL/GenBank/DDBJ databases">
        <title>Genomic Encyclopedia of Type Strains, Phase IV (KMG-IV): sequencing the most valuable type-strain genomes for metagenomic binning, comparative biology and taxonomic classification.</title>
        <authorList>
            <person name="Goeker M."/>
        </authorList>
    </citation>
    <scope>NUCLEOTIDE SEQUENCE [LARGE SCALE GENOMIC DNA]</scope>
    <source>
        <strain evidence="11 12">DSM 12706</strain>
    </source>
</reference>
<feature type="domain" description="ABC-2 type transporter transmembrane" evidence="10">
    <location>
        <begin position="75"/>
        <end position="274"/>
    </location>
</feature>
<dbReference type="PANTHER" id="PTHR30413:SF10">
    <property type="entry name" value="CAPSULE POLYSACCHARIDE EXPORT INNER-MEMBRANE PROTEIN CTRC"/>
    <property type="match status" value="1"/>
</dbReference>
<evidence type="ECO:0000256" key="3">
    <source>
        <dbReference type="ARBA" id="ARBA00022448"/>
    </source>
</evidence>
<keyword evidence="12" id="KW-1185">Reference proteome</keyword>
<protein>
    <submittedName>
        <fullName evidence="11">ABC-2 type transport system permease protein/lipopolysaccharide transport system permease protein</fullName>
    </submittedName>
</protein>
<sequence>MALTGGLQQGVRASRCPHFVARAANRFAETWCFPLRTNLEIDRADLMGAARPQTPFHVALQDLTTGLALWPLWVRLGWNDILQRYRRSLLGPFWLTASMAIMVVSLGVLYSELFNTPIHDFLPFLCVGLLVWTLLASFVTEGGTLFTGAESYIKQIRLPYSVYVYRSTWSKFVIFVHNFVIYFGVLLYFQLWPGVTALWAIPGLLLVILNGSLINLCIGIVSARFRDIPQVVNSAIQIIFFVTPIFWKPELLKSRTFIVDFNPFFHLIEIVRAPLLGNMPGIKSYLAVLLITAVNLAIAGALFSRFRARIAYWV</sequence>
<evidence type="ECO:0000313" key="12">
    <source>
        <dbReference type="Proteomes" id="UP000542353"/>
    </source>
</evidence>
<dbReference type="Proteomes" id="UP000542353">
    <property type="component" value="Unassembled WGS sequence"/>
</dbReference>
<keyword evidence="4" id="KW-1003">Cell membrane</keyword>
<feature type="transmembrane region" description="Helical" evidence="9">
    <location>
        <begin position="197"/>
        <end position="221"/>
    </location>
</feature>
<dbReference type="GO" id="GO:0015774">
    <property type="term" value="P:polysaccharide transport"/>
    <property type="evidence" value="ECO:0007669"/>
    <property type="project" value="UniProtKB-KW"/>
</dbReference>
<organism evidence="11 12">
    <name type="scientific">Rhodopseudomonas rhenobacensis</name>
    <dbReference type="NCBI Taxonomy" id="87461"/>
    <lineage>
        <taxon>Bacteria</taxon>
        <taxon>Pseudomonadati</taxon>
        <taxon>Pseudomonadota</taxon>
        <taxon>Alphaproteobacteria</taxon>
        <taxon>Hyphomicrobiales</taxon>
        <taxon>Nitrobacteraceae</taxon>
        <taxon>Rhodopseudomonas</taxon>
    </lineage>
</organism>
<keyword evidence="8 9" id="KW-0472">Membrane</keyword>
<feature type="transmembrane region" description="Helical" evidence="9">
    <location>
        <begin position="122"/>
        <end position="148"/>
    </location>
</feature>
<accession>A0A7W7Z2U5</accession>
<comment type="caution">
    <text evidence="11">The sequence shown here is derived from an EMBL/GenBank/DDBJ whole genome shotgun (WGS) entry which is preliminary data.</text>
</comment>
<dbReference type="EMBL" id="JACHIH010000008">
    <property type="protein sequence ID" value="MBB5047005.1"/>
    <property type="molecule type" value="Genomic_DNA"/>
</dbReference>
<dbReference type="GO" id="GO:0140359">
    <property type="term" value="F:ABC-type transporter activity"/>
    <property type="evidence" value="ECO:0007669"/>
    <property type="project" value="InterPro"/>
</dbReference>
<comment type="subcellular location">
    <subcellularLocation>
        <location evidence="1">Cell membrane</location>
        <topology evidence="1">Multi-pass membrane protein</topology>
    </subcellularLocation>
</comment>
<keyword evidence="3" id="KW-0813">Transport</keyword>
<dbReference type="Pfam" id="PF01061">
    <property type="entry name" value="ABC2_membrane"/>
    <property type="match status" value="1"/>
</dbReference>
<evidence type="ECO:0000256" key="8">
    <source>
        <dbReference type="ARBA" id="ARBA00023136"/>
    </source>
</evidence>
<evidence type="ECO:0000256" key="7">
    <source>
        <dbReference type="ARBA" id="ARBA00023047"/>
    </source>
</evidence>
<gene>
    <name evidence="11" type="ORF">HNR60_001757</name>
</gene>
<evidence type="ECO:0000256" key="2">
    <source>
        <dbReference type="ARBA" id="ARBA00007783"/>
    </source>
</evidence>
<feature type="transmembrane region" description="Helical" evidence="9">
    <location>
        <begin position="228"/>
        <end position="247"/>
    </location>
</feature>
<evidence type="ECO:0000256" key="5">
    <source>
        <dbReference type="ARBA" id="ARBA00022692"/>
    </source>
</evidence>
<comment type="similarity">
    <text evidence="2">Belongs to the ABC-2 integral membrane protein family.</text>
</comment>